<evidence type="ECO:0000259" key="13">
    <source>
        <dbReference type="PROSITE" id="PS50030"/>
    </source>
</evidence>
<dbReference type="InterPro" id="IPR047540">
    <property type="entry name" value="BRcat_RBR_RNF31-like"/>
</dbReference>
<dbReference type="EC" id="2.3.2.31" evidence="3"/>
<dbReference type="InterPro" id="IPR013083">
    <property type="entry name" value="Znf_RING/FYVE/PHD"/>
</dbReference>
<dbReference type="InterPro" id="IPR047542">
    <property type="entry name" value="Rcat_RBR_RNF31-like"/>
</dbReference>
<dbReference type="Gene3D" id="3.30.40.10">
    <property type="entry name" value="Zinc/RING finger domain, C3HC4 (zinc finger)"/>
    <property type="match status" value="1"/>
</dbReference>
<dbReference type="Gene3D" id="1.20.58.2190">
    <property type="match status" value="1"/>
</dbReference>
<keyword evidence="6" id="KW-0479">Metal-binding</keyword>
<dbReference type="GO" id="GO:0036435">
    <property type="term" value="F:K48-linked polyubiquitin modification-dependent protein binding"/>
    <property type="evidence" value="ECO:0007669"/>
    <property type="project" value="TreeGrafter"/>
</dbReference>
<feature type="domain" description="RING-type" evidence="14">
    <location>
        <begin position="738"/>
        <end position="787"/>
    </location>
</feature>
<evidence type="ECO:0000256" key="5">
    <source>
        <dbReference type="ARBA" id="ARBA00022679"/>
    </source>
</evidence>
<dbReference type="InterPro" id="IPR000315">
    <property type="entry name" value="Znf_B-box"/>
</dbReference>
<comment type="similarity">
    <text evidence="2">Belongs to the RBR family.</text>
</comment>
<dbReference type="PROSITE" id="PS50119">
    <property type="entry name" value="ZF_BBOX"/>
    <property type="match status" value="1"/>
</dbReference>
<dbReference type="InterPro" id="IPR001841">
    <property type="entry name" value="Znf_RING"/>
</dbReference>
<accession>A0AAV7Q9N3</accession>
<reference evidence="18" key="1">
    <citation type="journal article" date="2022" name="bioRxiv">
        <title>Sequencing and chromosome-scale assembly of the giantPleurodeles waltlgenome.</title>
        <authorList>
            <person name="Brown T."/>
            <person name="Elewa A."/>
            <person name="Iarovenko S."/>
            <person name="Subramanian E."/>
            <person name="Araus A.J."/>
            <person name="Petzold A."/>
            <person name="Susuki M."/>
            <person name="Suzuki K.-i.T."/>
            <person name="Hayashi T."/>
            <person name="Toyoda A."/>
            <person name="Oliveira C."/>
            <person name="Osipova E."/>
            <person name="Leigh N.D."/>
            <person name="Simon A."/>
            <person name="Yun M.H."/>
        </authorList>
    </citation>
    <scope>NUCLEOTIDE SEQUENCE</scope>
    <source>
        <strain evidence="18">20211129_DDA</strain>
        <tissue evidence="18">Liver</tissue>
    </source>
</reference>
<dbReference type="PROSITE" id="PS00518">
    <property type="entry name" value="ZF_RING_1"/>
    <property type="match status" value="1"/>
</dbReference>
<dbReference type="GO" id="GO:0061630">
    <property type="term" value="F:ubiquitin protein ligase activity"/>
    <property type="evidence" value="ECO:0007669"/>
    <property type="project" value="UniProtKB-EC"/>
</dbReference>
<dbReference type="InterPro" id="IPR047543">
    <property type="entry name" value="Bbox1_RNF31-like"/>
</dbReference>
<dbReference type="Gene3D" id="6.10.140.1100">
    <property type="match status" value="1"/>
</dbReference>
<dbReference type="InterPro" id="IPR036339">
    <property type="entry name" value="PUB-like_dom_sf"/>
</dbReference>
<dbReference type="Pfam" id="PF09409">
    <property type="entry name" value="PUB"/>
    <property type="match status" value="1"/>
</dbReference>
<dbReference type="GO" id="GO:0070530">
    <property type="term" value="F:K63-linked polyubiquitin modification-dependent protein binding"/>
    <property type="evidence" value="ECO:0007669"/>
    <property type="project" value="TreeGrafter"/>
</dbReference>
<dbReference type="Proteomes" id="UP001066276">
    <property type="component" value="Chromosome 6"/>
</dbReference>
<evidence type="ECO:0000256" key="9">
    <source>
        <dbReference type="ARBA" id="ARBA00022786"/>
    </source>
</evidence>
<evidence type="ECO:0000313" key="18">
    <source>
        <dbReference type="EMBL" id="KAJ1137116.1"/>
    </source>
</evidence>
<comment type="catalytic activity">
    <reaction evidence="1">
        <text>[E2 ubiquitin-conjugating enzyme]-S-ubiquitinyl-L-cysteine + [acceptor protein]-L-lysine = [E2 ubiquitin-conjugating enzyme]-L-cysteine + [acceptor protein]-N(6)-ubiquitinyl-L-lysine.</text>
        <dbReference type="EC" id="2.3.2.31"/>
    </reaction>
</comment>
<dbReference type="SMART" id="SM00647">
    <property type="entry name" value="IBR"/>
    <property type="match status" value="2"/>
</dbReference>
<keyword evidence="9" id="KW-0833">Ubl conjugation pathway</keyword>
<dbReference type="SUPFAM" id="SSF90209">
    <property type="entry name" value="Ran binding protein zinc finger-like"/>
    <property type="match status" value="1"/>
</dbReference>
<dbReference type="Gene3D" id="1.10.8.10">
    <property type="entry name" value="DNA helicase RuvA subunit, C-terminal domain"/>
    <property type="match status" value="1"/>
</dbReference>
<feature type="domain" description="UBA" evidence="13">
    <location>
        <begin position="614"/>
        <end position="655"/>
    </location>
</feature>
<feature type="domain" description="RING-type" evidence="17">
    <location>
        <begin position="734"/>
        <end position="969"/>
    </location>
</feature>
<dbReference type="AlphaFoldDB" id="A0AAV7Q9N3"/>
<evidence type="ECO:0000256" key="11">
    <source>
        <dbReference type="PROSITE-ProRule" id="PRU00322"/>
    </source>
</evidence>
<dbReference type="PROSITE" id="PS50199">
    <property type="entry name" value="ZF_RANBP2_2"/>
    <property type="match status" value="2"/>
</dbReference>
<dbReference type="Pfam" id="PF16678">
    <property type="entry name" value="UBA_HOIP"/>
    <property type="match status" value="1"/>
</dbReference>
<dbReference type="InterPro" id="IPR018997">
    <property type="entry name" value="PUB_domain"/>
</dbReference>
<evidence type="ECO:0000259" key="17">
    <source>
        <dbReference type="PROSITE" id="PS51873"/>
    </source>
</evidence>
<dbReference type="Gene3D" id="4.10.1060.10">
    <property type="entry name" value="Zinc finger, RanBP2-type"/>
    <property type="match status" value="1"/>
</dbReference>
<dbReference type="InterPro" id="IPR041031">
    <property type="entry name" value="RNF31_C"/>
</dbReference>
<dbReference type="InterPro" id="IPR002867">
    <property type="entry name" value="IBR_dom"/>
</dbReference>
<dbReference type="PROSITE" id="PS01358">
    <property type="entry name" value="ZF_RANBP2_1"/>
    <property type="match status" value="3"/>
</dbReference>
<feature type="region of interest" description="Disordered" evidence="12">
    <location>
        <begin position="251"/>
        <end position="281"/>
    </location>
</feature>
<dbReference type="InterPro" id="IPR044066">
    <property type="entry name" value="TRIAD_supradom"/>
</dbReference>
<name>A0AAV7Q9N3_PLEWA</name>
<evidence type="ECO:0000256" key="1">
    <source>
        <dbReference type="ARBA" id="ARBA00001798"/>
    </source>
</evidence>
<keyword evidence="10" id="KW-0862">Zinc</keyword>
<evidence type="ECO:0000259" key="16">
    <source>
        <dbReference type="PROSITE" id="PS50199"/>
    </source>
</evidence>
<dbReference type="InterPro" id="IPR057426">
    <property type="entry name" value="RNF31_UBA_3"/>
</dbReference>
<dbReference type="GO" id="GO:1990450">
    <property type="term" value="F:linear polyubiquitin binding"/>
    <property type="evidence" value="ECO:0007669"/>
    <property type="project" value="TreeGrafter"/>
</dbReference>
<dbReference type="GO" id="GO:0008270">
    <property type="term" value="F:zinc ion binding"/>
    <property type="evidence" value="ECO:0007669"/>
    <property type="project" value="UniProtKB-KW"/>
</dbReference>
<keyword evidence="5" id="KW-0808">Transferase</keyword>
<dbReference type="InterPro" id="IPR017907">
    <property type="entry name" value="Znf_RING_CS"/>
</dbReference>
<dbReference type="InterPro" id="IPR015940">
    <property type="entry name" value="UBA"/>
</dbReference>
<dbReference type="PANTHER" id="PTHR16004">
    <property type="entry name" value="RING FINGER PROTEIN 31-RELATED"/>
    <property type="match status" value="1"/>
</dbReference>
<dbReference type="SUPFAM" id="SSF57850">
    <property type="entry name" value="RING/U-box"/>
    <property type="match status" value="3"/>
</dbReference>
<gene>
    <name evidence="18" type="ORF">NDU88_003529</name>
</gene>
<keyword evidence="7" id="KW-0677">Repeat</keyword>
<evidence type="ECO:0000256" key="7">
    <source>
        <dbReference type="ARBA" id="ARBA00022737"/>
    </source>
</evidence>
<dbReference type="PROSITE" id="PS50089">
    <property type="entry name" value="ZF_RING_2"/>
    <property type="match status" value="1"/>
</dbReference>
<dbReference type="GO" id="GO:0071797">
    <property type="term" value="C:LUBAC complex"/>
    <property type="evidence" value="ECO:0007669"/>
    <property type="project" value="InterPro"/>
</dbReference>
<dbReference type="InterPro" id="IPR032065">
    <property type="entry name" value="RNF31-UBA"/>
</dbReference>
<organism evidence="18 19">
    <name type="scientific">Pleurodeles waltl</name>
    <name type="common">Iberian ribbed newt</name>
    <dbReference type="NCBI Taxonomy" id="8319"/>
    <lineage>
        <taxon>Eukaryota</taxon>
        <taxon>Metazoa</taxon>
        <taxon>Chordata</taxon>
        <taxon>Craniata</taxon>
        <taxon>Vertebrata</taxon>
        <taxon>Euteleostomi</taxon>
        <taxon>Amphibia</taxon>
        <taxon>Batrachia</taxon>
        <taxon>Caudata</taxon>
        <taxon>Salamandroidea</taxon>
        <taxon>Salamandridae</taxon>
        <taxon>Pleurodelinae</taxon>
        <taxon>Pleurodeles</taxon>
    </lineage>
</organism>
<evidence type="ECO:0000256" key="6">
    <source>
        <dbReference type="ARBA" id="ARBA00022723"/>
    </source>
</evidence>
<dbReference type="SMART" id="SM00547">
    <property type="entry name" value="ZnF_RBZ"/>
    <property type="match status" value="3"/>
</dbReference>
<dbReference type="Pfam" id="PF25163">
    <property type="entry name" value="UBA_RNF31"/>
    <property type="match status" value="1"/>
</dbReference>
<keyword evidence="8 11" id="KW-0863">Zinc-finger</keyword>
<dbReference type="GO" id="GO:0097039">
    <property type="term" value="P:protein linear polyubiquitination"/>
    <property type="evidence" value="ECO:0007669"/>
    <property type="project" value="TreeGrafter"/>
</dbReference>
<keyword evidence="19" id="KW-1185">Reference proteome</keyword>
<dbReference type="EMBL" id="JANPWB010000010">
    <property type="protein sequence ID" value="KAJ1137116.1"/>
    <property type="molecule type" value="Genomic_DNA"/>
</dbReference>
<dbReference type="CDD" id="cd19815">
    <property type="entry name" value="Bbox1_HOIP"/>
    <property type="match status" value="1"/>
</dbReference>
<dbReference type="InterPro" id="IPR047541">
    <property type="entry name" value="RNF31_RBR_mRING-HC-like"/>
</dbReference>
<dbReference type="PROSITE" id="PS51873">
    <property type="entry name" value="TRIAD"/>
    <property type="match status" value="1"/>
</dbReference>
<dbReference type="InterPro" id="IPR036443">
    <property type="entry name" value="Znf_RanBP2_sf"/>
</dbReference>
<dbReference type="InterPro" id="IPR026254">
    <property type="entry name" value="RNF31-like"/>
</dbReference>
<proteinExistence type="inferred from homology"/>
<sequence>MDVRALFLEKRLILLDTLCVNPSEVDNDALHDLVEIALPLEDKYQELNAVGIILTNAIGEPNLYLRKISTAFNILEKYGRNLLNPQKPKYWRSVKFNNPVFKTTVDAMKGGREILRLYGYTEEQPDGMSFCDEVEEPDTDKVASVTLEVTLLRLELNLLIAGTHPHPEIFQKLLHERSFSELDVAVDQFLTKDKSQQANQQIASDQHNLQSAGSLGSCGLCGEQDTSIHCPSCQQALCAECDGRFHKHPSRANHQRVKVASPGSSSMSPRTLMRSPPAVSPLPLRTIPGPPTLYHTPGSPYPPPGSSYFPGGLVPPDRSPGTWKSLGTPGLVHGGGNPTWAPAPTPTASLATSRPPWRCTCCTTMNEGRSVLCVGCDRPRGYKITPVPEPEGKSLARGSWCCQACTFENDSAAVLCVVCERPRLAGKPSLTVPVPQLQPPESSQLVTAPKEIYGWDCEHCTFRNTTASSVCEMCNRTSAHGGDNQTPALPTTAQREEVLKIVNQSGHPAVVIGKQEFNRQQKLRDEGAKLVNMIRVAEAAGIPPEEVFCAVQYSGTEMPVQWLQTELPSVLDTVVELTAQKSNGAVGAVTHQEAKKSWLSCAGNIEDAALECINIRKKKIKEIENLGFRDTDQILQSLYINAGDVGRAVAELQRHLLEPFHTRLWQEHEPELCFDTTDKQSLVRRILAVFSLPSWGRAELVVNLMQEPERRCELQDIVEAVRQSHDKEFIKRMLTQQCAVCYDELPRSKMQSLTSCECTICPECFKMHFTIAVKEKHIKNMVCPECSEPEINDEGELLSYFSTLDMLLRDCLDHDVLDLFHKKLTERTLMKDPKFLWCTHCSFGFIYEREQIEARCPQCQKSFCIKCKRPWEVQHQGISCDEFLNWKRENDPEYQAQGLAMYLQENGIDCPHCKFSYALARGGCMHFICSQCRHQFCSGCYNTFFHTNNKCTDPSCLVRMTLHAHHPRDCLFYLRDWDVARLQKLLHDNNVVFNTDPPAGTQTAPGGGCRVLEQKEGVDRLKDEPCGKETTAGHAGLCESHYKEYLVRLINNHNLDPATLYDLKELTIAYSRYLPPRAPEKAPAEDDQMYYVRLLRKLTTDVPLGERIPRKTQ</sequence>
<protein>
    <recommendedName>
        <fullName evidence="4">RanBP-type and C3HC4-type zinc finger-containing protein 1</fullName>
        <ecNumber evidence="3">2.3.2.31</ecNumber>
    </recommendedName>
</protein>
<evidence type="ECO:0000313" key="19">
    <source>
        <dbReference type="Proteomes" id="UP001066276"/>
    </source>
</evidence>
<comment type="caution">
    <text evidence="18">The sequence shown here is derived from an EMBL/GenBank/DDBJ whole genome shotgun (WGS) entry which is preliminary data.</text>
</comment>
<evidence type="ECO:0000256" key="4">
    <source>
        <dbReference type="ARBA" id="ARBA00017887"/>
    </source>
</evidence>
<evidence type="ECO:0000259" key="15">
    <source>
        <dbReference type="PROSITE" id="PS50119"/>
    </source>
</evidence>
<dbReference type="PANTHER" id="PTHR16004:SF5">
    <property type="entry name" value="E3 UBIQUITIN-PROTEIN LIGASE RNF31"/>
    <property type="match status" value="1"/>
</dbReference>
<feature type="domain" description="RanBP2-type" evidence="16">
    <location>
        <begin position="353"/>
        <end position="382"/>
    </location>
</feature>
<evidence type="ECO:0000256" key="8">
    <source>
        <dbReference type="ARBA" id="ARBA00022771"/>
    </source>
</evidence>
<dbReference type="CDD" id="cd20351">
    <property type="entry name" value="Rcat_RBR_HOIP"/>
    <property type="match status" value="1"/>
</dbReference>
<dbReference type="SUPFAM" id="SSF143503">
    <property type="entry name" value="PUG domain-like"/>
    <property type="match status" value="1"/>
</dbReference>
<dbReference type="CDD" id="cd16631">
    <property type="entry name" value="mRING-HC-C4C4_RBR_HOIP"/>
    <property type="match status" value="1"/>
</dbReference>
<evidence type="ECO:0000259" key="14">
    <source>
        <dbReference type="PROSITE" id="PS50089"/>
    </source>
</evidence>
<feature type="domain" description="B box-type" evidence="15">
    <location>
        <begin position="218"/>
        <end position="259"/>
    </location>
</feature>
<dbReference type="InterPro" id="IPR001876">
    <property type="entry name" value="Znf_RanBP2"/>
</dbReference>
<evidence type="ECO:0000256" key="2">
    <source>
        <dbReference type="ARBA" id="ARBA00008278"/>
    </source>
</evidence>
<dbReference type="Pfam" id="PF22191">
    <property type="entry name" value="IBR_1"/>
    <property type="match status" value="2"/>
</dbReference>
<dbReference type="PROSITE" id="PS50030">
    <property type="entry name" value="UBA"/>
    <property type="match status" value="1"/>
</dbReference>
<evidence type="ECO:0000256" key="12">
    <source>
        <dbReference type="SAM" id="MobiDB-lite"/>
    </source>
</evidence>
<evidence type="ECO:0000256" key="3">
    <source>
        <dbReference type="ARBA" id="ARBA00012251"/>
    </source>
</evidence>
<dbReference type="CDD" id="cd20337">
    <property type="entry name" value="BRcat_RBR_HOIP"/>
    <property type="match status" value="1"/>
</dbReference>
<dbReference type="Pfam" id="PF18091">
    <property type="entry name" value="E3_UbLigase_RBR"/>
    <property type="match status" value="1"/>
</dbReference>
<evidence type="ECO:0000256" key="10">
    <source>
        <dbReference type="ARBA" id="ARBA00022833"/>
    </source>
</evidence>
<feature type="domain" description="RanBP2-type" evidence="16">
    <location>
        <begin position="396"/>
        <end position="425"/>
    </location>
</feature>